<gene>
    <name evidence="6" type="ORF">H7B90_20060</name>
</gene>
<keyword evidence="4 6" id="KW-0067">ATP-binding</keyword>
<organism evidence="6 7">
    <name type="scientific">Cohnella xylanilytica</name>
    <dbReference type="NCBI Taxonomy" id="557555"/>
    <lineage>
        <taxon>Bacteria</taxon>
        <taxon>Bacillati</taxon>
        <taxon>Bacillota</taxon>
        <taxon>Bacilli</taxon>
        <taxon>Bacillales</taxon>
        <taxon>Paenibacillaceae</taxon>
        <taxon>Cohnella</taxon>
    </lineage>
</organism>
<comment type="caution">
    <text evidence="6">The sequence shown here is derived from an EMBL/GenBank/DDBJ whole genome shotgun (WGS) entry which is preliminary data.</text>
</comment>
<reference evidence="6 7" key="1">
    <citation type="submission" date="2020-08" db="EMBL/GenBank/DDBJ databases">
        <title>Cohnella phylogeny.</title>
        <authorList>
            <person name="Dunlap C."/>
        </authorList>
    </citation>
    <scope>NUCLEOTIDE SEQUENCE [LARGE SCALE GENOMIC DNA]</scope>
    <source>
        <strain evidence="6 7">DSM 25239</strain>
    </source>
</reference>
<dbReference type="InterPro" id="IPR050319">
    <property type="entry name" value="ABC_transp_ATP-bind"/>
</dbReference>
<dbReference type="PANTHER" id="PTHR43776">
    <property type="entry name" value="TRANSPORT ATP-BINDING PROTEIN"/>
    <property type="match status" value="1"/>
</dbReference>
<dbReference type="InterPro" id="IPR003593">
    <property type="entry name" value="AAA+_ATPase"/>
</dbReference>
<dbReference type="EMBL" id="JACJVR010000077">
    <property type="protein sequence ID" value="MBB6693694.1"/>
    <property type="molecule type" value="Genomic_DNA"/>
</dbReference>
<dbReference type="CDD" id="cd03257">
    <property type="entry name" value="ABC_NikE_OppD_transporters"/>
    <property type="match status" value="1"/>
</dbReference>
<dbReference type="GO" id="GO:0005524">
    <property type="term" value="F:ATP binding"/>
    <property type="evidence" value="ECO:0007669"/>
    <property type="project" value="UniProtKB-KW"/>
</dbReference>
<protein>
    <submittedName>
        <fullName evidence="6">Dipeptide ABC transporter ATP-binding protein</fullName>
    </submittedName>
</protein>
<keyword evidence="3" id="KW-0547">Nucleotide-binding</keyword>
<dbReference type="SUPFAM" id="SSF52540">
    <property type="entry name" value="P-loop containing nucleoside triphosphate hydrolases"/>
    <property type="match status" value="1"/>
</dbReference>
<evidence type="ECO:0000256" key="1">
    <source>
        <dbReference type="ARBA" id="ARBA00005417"/>
    </source>
</evidence>
<keyword evidence="2" id="KW-0813">Transport</keyword>
<dbReference type="GO" id="GO:0016887">
    <property type="term" value="F:ATP hydrolysis activity"/>
    <property type="evidence" value="ECO:0007669"/>
    <property type="project" value="InterPro"/>
</dbReference>
<evidence type="ECO:0000313" key="6">
    <source>
        <dbReference type="EMBL" id="MBB6693694.1"/>
    </source>
</evidence>
<dbReference type="FunFam" id="3.40.50.300:FF:000016">
    <property type="entry name" value="Oligopeptide ABC transporter ATP-binding component"/>
    <property type="match status" value="1"/>
</dbReference>
<dbReference type="PANTHER" id="PTHR43776:SF8">
    <property type="entry name" value="ABC TRANSPORTER, ATP-BINDING PROTEIN"/>
    <property type="match status" value="1"/>
</dbReference>
<dbReference type="Pfam" id="PF08352">
    <property type="entry name" value="oligo_HPY"/>
    <property type="match status" value="1"/>
</dbReference>
<comment type="similarity">
    <text evidence="1">Belongs to the ABC transporter superfamily.</text>
</comment>
<name>A0A841U6L9_9BACL</name>
<keyword evidence="7" id="KW-1185">Reference proteome</keyword>
<dbReference type="GO" id="GO:0055085">
    <property type="term" value="P:transmembrane transport"/>
    <property type="evidence" value="ECO:0007669"/>
    <property type="project" value="UniProtKB-ARBA"/>
</dbReference>
<evidence type="ECO:0000256" key="2">
    <source>
        <dbReference type="ARBA" id="ARBA00022448"/>
    </source>
</evidence>
<accession>A0A841U6L9</accession>
<dbReference type="PROSITE" id="PS50893">
    <property type="entry name" value="ABC_TRANSPORTER_2"/>
    <property type="match status" value="1"/>
</dbReference>
<dbReference type="NCBIfam" id="NF008453">
    <property type="entry name" value="PRK11308.1"/>
    <property type="match status" value="1"/>
</dbReference>
<dbReference type="Pfam" id="PF00005">
    <property type="entry name" value="ABC_tran"/>
    <property type="match status" value="1"/>
</dbReference>
<dbReference type="NCBIfam" id="TIGR01727">
    <property type="entry name" value="oligo_HPY"/>
    <property type="match status" value="1"/>
</dbReference>
<dbReference type="Proteomes" id="UP000553776">
    <property type="component" value="Unassembled WGS sequence"/>
</dbReference>
<dbReference type="InterPro" id="IPR017871">
    <property type="entry name" value="ABC_transporter-like_CS"/>
</dbReference>
<dbReference type="Gene3D" id="3.40.50.300">
    <property type="entry name" value="P-loop containing nucleotide triphosphate hydrolases"/>
    <property type="match status" value="1"/>
</dbReference>
<sequence>MTTQKPLLEVKGLKKDFSVRTRFGAPKQVVKAINDVDFSLYEGETFALVGESGCGKSTTGRAVLRLIEPTEGRILYNGTDLAELGPRRLTALRKEMQMVFQDPYSSLNPRKRVGEMIEEPLVIHGIGDKKERTLRALQLLEKVGLHPEHYYRFPHEFSGGQRQRIGIARALAVRPKIIVCDEPVSALDVSIQSQIINLLEELQEQEKLTYLFISHDLGVVRHMADRIGVMYMGRLVEVAPTERLFAEPRHPYTQELLAAIPAAAPGEGKLRRAPLGEMPSPLHLPPGCAFQNRCPHATERCRGEMPVTRRLDESHEVQCHLYDIGEVTA</sequence>
<dbReference type="GO" id="GO:0015833">
    <property type="term" value="P:peptide transport"/>
    <property type="evidence" value="ECO:0007669"/>
    <property type="project" value="InterPro"/>
</dbReference>
<dbReference type="AlphaFoldDB" id="A0A841U6L9"/>
<dbReference type="InterPro" id="IPR003439">
    <property type="entry name" value="ABC_transporter-like_ATP-bd"/>
</dbReference>
<evidence type="ECO:0000256" key="3">
    <source>
        <dbReference type="ARBA" id="ARBA00022741"/>
    </source>
</evidence>
<evidence type="ECO:0000259" key="5">
    <source>
        <dbReference type="PROSITE" id="PS50893"/>
    </source>
</evidence>
<evidence type="ECO:0000256" key="4">
    <source>
        <dbReference type="ARBA" id="ARBA00022840"/>
    </source>
</evidence>
<proteinExistence type="inferred from homology"/>
<feature type="domain" description="ABC transporter" evidence="5">
    <location>
        <begin position="8"/>
        <end position="257"/>
    </location>
</feature>
<evidence type="ECO:0000313" key="7">
    <source>
        <dbReference type="Proteomes" id="UP000553776"/>
    </source>
</evidence>
<dbReference type="InterPro" id="IPR013563">
    <property type="entry name" value="Oligopep_ABC_C"/>
</dbReference>
<dbReference type="PROSITE" id="PS00211">
    <property type="entry name" value="ABC_TRANSPORTER_1"/>
    <property type="match status" value="1"/>
</dbReference>
<dbReference type="InterPro" id="IPR027417">
    <property type="entry name" value="P-loop_NTPase"/>
</dbReference>
<dbReference type="SMART" id="SM00382">
    <property type="entry name" value="AAA"/>
    <property type="match status" value="1"/>
</dbReference>